<dbReference type="EMBL" id="LAVV01006955">
    <property type="protein sequence ID" value="KNZ57656.1"/>
    <property type="molecule type" value="Genomic_DNA"/>
</dbReference>
<reference evidence="1 2" key="1">
    <citation type="submission" date="2015-08" db="EMBL/GenBank/DDBJ databases">
        <title>Next Generation Sequencing and Analysis of the Genome of Puccinia sorghi L Schw, the Causal Agent of Maize Common Rust.</title>
        <authorList>
            <person name="Rochi L."/>
            <person name="Burguener G."/>
            <person name="Darino M."/>
            <person name="Turjanski A."/>
            <person name="Kreff E."/>
            <person name="Dieguez M.J."/>
            <person name="Sacco F."/>
        </authorList>
    </citation>
    <scope>NUCLEOTIDE SEQUENCE [LARGE SCALE GENOMIC DNA]</scope>
    <source>
        <strain evidence="1 2">RO10H11247</strain>
    </source>
</reference>
<sequence>MTQDLSKNVPHFNKKYHLLGCISHVINLGARAGLSVLGSINDK</sequence>
<dbReference type="OrthoDB" id="2506942at2759"/>
<evidence type="ECO:0000313" key="1">
    <source>
        <dbReference type="EMBL" id="KNZ57656.1"/>
    </source>
</evidence>
<dbReference type="VEuPathDB" id="FungiDB:VP01_2106g3"/>
<accession>A0A0L6VA32</accession>
<evidence type="ECO:0000313" key="2">
    <source>
        <dbReference type="Proteomes" id="UP000037035"/>
    </source>
</evidence>
<comment type="caution">
    <text evidence="1">The sequence shown here is derived from an EMBL/GenBank/DDBJ whole genome shotgun (WGS) entry which is preliminary data.</text>
</comment>
<protein>
    <submittedName>
        <fullName evidence="1">Uncharacterized protein</fullName>
    </submittedName>
</protein>
<organism evidence="1 2">
    <name type="scientific">Puccinia sorghi</name>
    <dbReference type="NCBI Taxonomy" id="27349"/>
    <lineage>
        <taxon>Eukaryota</taxon>
        <taxon>Fungi</taxon>
        <taxon>Dikarya</taxon>
        <taxon>Basidiomycota</taxon>
        <taxon>Pucciniomycotina</taxon>
        <taxon>Pucciniomycetes</taxon>
        <taxon>Pucciniales</taxon>
        <taxon>Pucciniaceae</taxon>
        <taxon>Puccinia</taxon>
    </lineage>
</organism>
<keyword evidence="2" id="KW-1185">Reference proteome</keyword>
<gene>
    <name evidence="1" type="ORF">VP01_2106g3</name>
</gene>
<name>A0A0L6VA32_9BASI</name>
<proteinExistence type="predicted"/>
<dbReference type="AlphaFoldDB" id="A0A0L6VA32"/>
<dbReference type="Proteomes" id="UP000037035">
    <property type="component" value="Unassembled WGS sequence"/>
</dbReference>
<feature type="non-terminal residue" evidence="1">
    <location>
        <position position="43"/>
    </location>
</feature>